<dbReference type="PANTHER" id="PTHR10332:SF88">
    <property type="entry name" value="EQUILIBRATIVE NUCLEOSIDE TRANSPORTER 1, ISOFORM A"/>
    <property type="match status" value="1"/>
</dbReference>
<evidence type="ECO:0000256" key="1">
    <source>
        <dbReference type="ARBA" id="ARBA00004141"/>
    </source>
</evidence>
<evidence type="ECO:0000256" key="2">
    <source>
        <dbReference type="ARBA" id="ARBA00007965"/>
    </source>
</evidence>
<feature type="transmembrane region" description="Helical" evidence="7">
    <location>
        <begin position="421"/>
        <end position="444"/>
    </location>
</feature>
<dbReference type="InParanoid" id="S2J413"/>
<dbReference type="PANTHER" id="PTHR10332">
    <property type="entry name" value="EQUILIBRATIVE NUCLEOSIDE TRANSPORTER"/>
    <property type="match status" value="1"/>
</dbReference>
<keyword evidence="4 7" id="KW-0812">Transmembrane</keyword>
<dbReference type="eggNOG" id="KOG1479">
    <property type="taxonomic scope" value="Eukaryota"/>
</dbReference>
<sequence>MYKRWKSALFPSASYIPANDDTQHEILLAPEEQDDTAELEQFPLIVYWIYFAYGIAMLLPWNVFITASDYFSTRFAGSDYQDNFQSYFSAYFNCSNLISLAVLLWIRQNKNTLKVDVVVPLSVNLTIFLFFALSSLTDPKESAAVSYFWTTIAFMVMTGMTTSMIQLTVLAETSQLLPKYMQAILFLGIAGVFVALFSLLTTLLFKRQQLDAIATFYYFISALLVTLVAILGRFALFRQPAYLRLIRHSPSTLDTIPMTMTTAVSPNMNTNSSKTVMRDIITKKSSGYIFTIVYIYTITLALFPSVTVLVRSVNSIDVATFISLHFLLFNIGDWIGRTLPIFTWCQVYSSKALICVSLARTLFIPLFFNCNLHDSSSSTPLLNSDMLYFALILLFAISNGWLTSLVFIAAPILVSHDEKPIVGSVISFFLVVGLALGGLTSFLFK</sequence>
<keyword evidence="5 7" id="KW-1133">Transmembrane helix</keyword>
<feature type="transmembrane region" description="Helical" evidence="7">
    <location>
        <begin position="348"/>
        <end position="368"/>
    </location>
</feature>
<feature type="transmembrane region" description="Helical" evidence="7">
    <location>
        <begin position="117"/>
        <end position="136"/>
    </location>
</feature>
<evidence type="ECO:0000256" key="3">
    <source>
        <dbReference type="ARBA" id="ARBA00022448"/>
    </source>
</evidence>
<accession>S2J413</accession>
<dbReference type="PRINTS" id="PR01130">
    <property type="entry name" value="DERENTRNSPRT"/>
</dbReference>
<dbReference type="OMA" id="YQCIPEA"/>
<dbReference type="GO" id="GO:0015205">
    <property type="term" value="F:nucleobase transmembrane transporter activity"/>
    <property type="evidence" value="ECO:0007669"/>
    <property type="project" value="TreeGrafter"/>
</dbReference>
<feature type="transmembrane region" description="Helical" evidence="7">
    <location>
        <begin position="287"/>
        <end position="310"/>
    </location>
</feature>
<feature type="transmembrane region" description="Helical" evidence="7">
    <location>
        <begin position="183"/>
        <end position="204"/>
    </location>
</feature>
<dbReference type="EMBL" id="KE124027">
    <property type="protein sequence ID" value="EPB84871.1"/>
    <property type="molecule type" value="Genomic_DNA"/>
</dbReference>
<gene>
    <name evidence="8" type="ORF">HMPREF1544_08373</name>
</gene>
<evidence type="ECO:0000256" key="7">
    <source>
        <dbReference type="SAM" id="Phobius"/>
    </source>
</evidence>
<evidence type="ECO:0008006" key="10">
    <source>
        <dbReference type="Google" id="ProtNLM"/>
    </source>
</evidence>
<evidence type="ECO:0000256" key="4">
    <source>
        <dbReference type="ARBA" id="ARBA00022692"/>
    </source>
</evidence>
<evidence type="ECO:0000256" key="6">
    <source>
        <dbReference type="ARBA" id="ARBA00023136"/>
    </source>
</evidence>
<keyword evidence="6 7" id="KW-0472">Membrane</keyword>
<evidence type="ECO:0000313" key="8">
    <source>
        <dbReference type="EMBL" id="EPB84871.1"/>
    </source>
</evidence>
<comment type="similarity">
    <text evidence="2">Belongs to the SLC29A/ENT transporter (TC 2.A.57) family.</text>
</comment>
<proteinExistence type="inferred from homology"/>
<evidence type="ECO:0000256" key="5">
    <source>
        <dbReference type="ARBA" id="ARBA00022989"/>
    </source>
</evidence>
<dbReference type="OrthoDB" id="10261753at2759"/>
<feature type="transmembrane region" description="Helical" evidence="7">
    <location>
        <begin position="316"/>
        <end position="336"/>
    </location>
</feature>
<keyword evidence="9" id="KW-1185">Reference proteome</keyword>
<organism evidence="8 9">
    <name type="scientific">Mucor circinelloides f. circinelloides (strain 1006PhL)</name>
    <name type="common">Mucormycosis agent</name>
    <name type="synonym">Calyptromyces circinelloides</name>
    <dbReference type="NCBI Taxonomy" id="1220926"/>
    <lineage>
        <taxon>Eukaryota</taxon>
        <taxon>Fungi</taxon>
        <taxon>Fungi incertae sedis</taxon>
        <taxon>Mucoromycota</taxon>
        <taxon>Mucoromycotina</taxon>
        <taxon>Mucoromycetes</taxon>
        <taxon>Mucorales</taxon>
        <taxon>Mucorineae</taxon>
        <taxon>Mucoraceae</taxon>
        <taxon>Mucor</taxon>
    </lineage>
</organism>
<dbReference type="PIRSF" id="PIRSF016379">
    <property type="entry name" value="ENT"/>
    <property type="match status" value="1"/>
</dbReference>
<comment type="subcellular location">
    <subcellularLocation>
        <location evidence="1">Membrane</location>
        <topology evidence="1">Multi-pass membrane protein</topology>
    </subcellularLocation>
</comment>
<dbReference type="GO" id="GO:0005886">
    <property type="term" value="C:plasma membrane"/>
    <property type="evidence" value="ECO:0007669"/>
    <property type="project" value="TreeGrafter"/>
</dbReference>
<dbReference type="Proteomes" id="UP000014254">
    <property type="component" value="Unassembled WGS sequence"/>
</dbReference>
<keyword evidence="3" id="KW-0813">Transport</keyword>
<dbReference type="GO" id="GO:0000329">
    <property type="term" value="C:fungal-type vacuole membrane"/>
    <property type="evidence" value="ECO:0007669"/>
    <property type="project" value="TreeGrafter"/>
</dbReference>
<feature type="transmembrane region" description="Helical" evidence="7">
    <location>
        <begin position="148"/>
        <end position="171"/>
    </location>
</feature>
<feature type="transmembrane region" description="Helical" evidence="7">
    <location>
        <begin position="84"/>
        <end position="105"/>
    </location>
</feature>
<reference evidence="9" key="1">
    <citation type="submission" date="2013-05" db="EMBL/GenBank/DDBJ databases">
        <title>The Genome sequence of Mucor circinelloides f. circinelloides 1006PhL.</title>
        <authorList>
            <consortium name="The Broad Institute Genomics Platform"/>
            <person name="Cuomo C."/>
            <person name="Earl A."/>
            <person name="Findley K."/>
            <person name="Lee S.C."/>
            <person name="Walker B."/>
            <person name="Young S."/>
            <person name="Zeng Q."/>
            <person name="Gargeya S."/>
            <person name="Fitzgerald M."/>
            <person name="Haas B."/>
            <person name="Abouelleil A."/>
            <person name="Allen A.W."/>
            <person name="Alvarado L."/>
            <person name="Arachchi H.M."/>
            <person name="Berlin A.M."/>
            <person name="Chapman S.B."/>
            <person name="Gainer-Dewar J."/>
            <person name="Goldberg J."/>
            <person name="Griggs A."/>
            <person name="Gujja S."/>
            <person name="Hansen M."/>
            <person name="Howarth C."/>
            <person name="Imamovic A."/>
            <person name="Ireland A."/>
            <person name="Larimer J."/>
            <person name="McCowan C."/>
            <person name="Murphy C."/>
            <person name="Pearson M."/>
            <person name="Poon T.W."/>
            <person name="Priest M."/>
            <person name="Roberts A."/>
            <person name="Saif S."/>
            <person name="Shea T."/>
            <person name="Sisk P."/>
            <person name="Sykes S."/>
            <person name="Wortman J."/>
            <person name="Nusbaum C."/>
            <person name="Birren B."/>
        </authorList>
    </citation>
    <scope>NUCLEOTIDE SEQUENCE [LARGE SCALE GENOMIC DNA]</scope>
    <source>
        <strain evidence="9">1006PhL</strain>
    </source>
</reference>
<dbReference type="Pfam" id="PF01733">
    <property type="entry name" value="Nucleoside_tran"/>
    <property type="match status" value="1"/>
</dbReference>
<feature type="transmembrane region" description="Helical" evidence="7">
    <location>
        <begin position="216"/>
        <end position="237"/>
    </location>
</feature>
<dbReference type="InterPro" id="IPR002259">
    <property type="entry name" value="Eqnu_transpt"/>
</dbReference>
<feature type="transmembrane region" description="Helical" evidence="7">
    <location>
        <begin position="388"/>
        <end position="414"/>
    </location>
</feature>
<protein>
    <recommendedName>
        <fullName evidence="10">Solute carrier family 29 (Equilibrative nucleoside transporter), member 1/2/3</fullName>
    </recommendedName>
</protein>
<name>S2J413_MUCC1</name>
<dbReference type="VEuPathDB" id="FungiDB:HMPREF1544_08373"/>
<dbReference type="AlphaFoldDB" id="S2J413"/>
<evidence type="ECO:0000313" key="9">
    <source>
        <dbReference type="Proteomes" id="UP000014254"/>
    </source>
</evidence>
<dbReference type="STRING" id="1220926.S2J413"/>
<feature type="transmembrane region" description="Helical" evidence="7">
    <location>
        <begin position="44"/>
        <end position="64"/>
    </location>
</feature>
<dbReference type="GO" id="GO:0034257">
    <property type="term" value="F:nicotinamide riboside transmembrane transporter activity"/>
    <property type="evidence" value="ECO:0007669"/>
    <property type="project" value="TreeGrafter"/>
</dbReference>